<reference evidence="1 2" key="1">
    <citation type="journal article" date="2017" name="Biosci. Biotechnol. Biochem.">
        <title>Identification and characterization of a sulfoglycosidase from Bifidobacterium bifidum implicated in mucin glycan utilization.</title>
        <authorList>
            <person name="Katoh T."/>
            <person name="Maeshibu T."/>
            <person name="Kikkawa K."/>
            <person name="Gotoh A."/>
            <person name="Tomabechi Y."/>
            <person name="Nakamura M."/>
            <person name="Liao W.-H."/>
            <person name="Yamaguchi M."/>
            <person name="Ashida H."/>
            <person name="Yamamoto K."/>
            <person name="Katayama T."/>
        </authorList>
    </citation>
    <scope>NUCLEOTIDE SEQUENCE [LARGE SCALE GENOMIC DNA]</scope>
    <source>
        <strain evidence="1 2">JCM 7004</strain>
    </source>
</reference>
<organism evidence="1 2">
    <name type="scientific">Bifidobacterium bifidum LMG 13195</name>
    <dbReference type="NCBI Taxonomy" id="1207542"/>
    <lineage>
        <taxon>Bacteria</taxon>
        <taxon>Bacillati</taxon>
        <taxon>Actinomycetota</taxon>
        <taxon>Actinomycetes</taxon>
        <taxon>Bifidobacteriales</taxon>
        <taxon>Bifidobacteriaceae</taxon>
        <taxon>Bifidobacterium</taxon>
    </lineage>
</organism>
<proteinExistence type="predicted"/>
<dbReference type="EMBL" id="AP018131">
    <property type="protein sequence ID" value="BBA49135.1"/>
    <property type="molecule type" value="Genomic_DNA"/>
</dbReference>
<name>A0A286TG30_BIFBI</name>
<evidence type="ECO:0000313" key="1">
    <source>
        <dbReference type="EMBL" id="BBA49135.1"/>
    </source>
</evidence>
<protein>
    <submittedName>
        <fullName evidence="1">Uncharacterized protein</fullName>
    </submittedName>
</protein>
<gene>
    <name evidence="1" type="ORF">BBJK_03191</name>
</gene>
<dbReference type="Proteomes" id="UP000262177">
    <property type="component" value="Chromosome"/>
</dbReference>
<accession>A0A286TG30</accession>
<evidence type="ECO:0000313" key="2">
    <source>
        <dbReference type="Proteomes" id="UP000262177"/>
    </source>
</evidence>
<sequence>MTAIHPWYAPVVRWMTIGCMPDANRAVNVCDINGQQNHQTRISIDHSARWRSRLSHNHSYEKFVNP</sequence>
<dbReference type="AlphaFoldDB" id="A0A286TG30"/>